<protein>
    <recommendedName>
        <fullName evidence="5">Sec1-like protein</fullName>
    </recommendedName>
</protein>
<gene>
    <name evidence="3" type="ORF">ATC70_013103</name>
</gene>
<comment type="similarity">
    <text evidence="1">Belongs to the STXBP/unc-18/SEC1 family.</text>
</comment>
<dbReference type="InterPro" id="IPR036045">
    <property type="entry name" value="Sec1-like_sf"/>
</dbReference>
<dbReference type="InterPro" id="IPR043154">
    <property type="entry name" value="Sec-1-like_dom1"/>
</dbReference>
<accession>A0AAN7DQW5</accession>
<reference evidence="3 4" key="1">
    <citation type="submission" date="2022-11" db="EMBL/GenBank/DDBJ databases">
        <title>Mucor velutinosus strain NIH1002 WGS.</title>
        <authorList>
            <person name="Subramanian P."/>
            <person name="Mullikin J.C."/>
            <person name="Segre J.A."/>
            <person name="Zelazny A.M."/>
        </authorList>
    </citation>
    <scope>NUCLEOTIDE SEQUENCE [LARGE SCALE GENOMIC DNA]</scope>
    <source>
        <strain evidence="3 4">NIH1002</strain>
    </source>
</reference>
<evidence type="ECO:0000313" key="3">
    <source>
        <dbReference type="EMBL" id="KAK4521158.1"/>
    </source>
</evidence>
<dbReference type="GeneID" id="89956789"/>
<evidence type="ECO:0000256" key="2">
    <source>
        <dbReference type="SAM" id="MobiDB-lite"/>
    </source>
</evidence>
<dbReference type="InterPro" id="IPR043155">
    <property type="entry name" value="VPS33_dom3b"/>
</dbReference>
<evidence type="ECO:0000313" key="4">
    <source>
        <dbReference type="Proteomes" id="UP001304243"/>
    </source>
</evidence>
<dbReference type="Proteomes" id="UP001304243">
    <property type="component" value="Unassembled WGS sequence"/>
</dbReference>
<dbReference type="Pfam" id="PF00995">
    <property type="entry name" value="Sec1"/>
    <property type="match status" value="1"/>
</dbReference>
<dbReference type="Gene3D" id="3.90.830.10">
    <property type="entry name" value="Syntaxin Binding Protein 1, Chain A, domain 2"/>
    <property type="match status" value="1"/>
</dbReference>
<dbReference type="InterPro" id="IPR027482">
    <property type="entry name" value="Sec1-like_dom2"/>
</dbReference>
<dbReference type="PANTHER" id="PTHR11679">
    <property type="entry name" value="VESICLE PROTEIN SORTING-ASSOCIATED"/>
    <property type="match status" value="1"/>
</dbReference>
<dbReference type="GO" id="GO:0016192">
    <property type="term" value="P:vesicle-mediated transport"/>
    <property type="evidence" value="ECO:0007669"/>
    <property type="project" value="InterPro"/>
</dbReference>
<dbReference type="SUPFAM" id="SSF56815">
    <property type="entry name" value="Sec1/munc18-like (SM) proteins"/>
    <property type="match status" value="1"/>
</dbReference>
<evidence type="ECO:0000256" key="1">
    <source>
        <dbReference type="ARBA" id="ARBA00009884"/>
    </source>
</evidence>
<dbReference type="EMBL" id="JASEJX010000006">
    <property type="protein sequence ID" value="KAK4521158.1"/>
    <property type="molecule type" value="Genomic_DNA"/>
</dbReference>
<dbReference type="Gene3D" id="1.25.40.850">
    <property type="match status" value="1"/>
</dbReference>
<dbReference type="InterPro" id="IPR001619">
    <property type="entry name" value="Sec1-like"/>
</dbReference>
<dbReference type="PIRSF" id="PIRSF005715">
    <property type="entry name" value="VPS45_Sec1"/>
    <property type="match status" value="1"/>
</dbReference>
<dbReference type="RefSeq" id="XP_064687824.1">
    <property type="nucleotide sequence ID" value="XM_064832269.1"/>
</dbReference>
<keyword evidence="4" id="KW-1185">Reference proteome</keyword>
<feature type="compositionally biased region" description="Low complexity" evidence="2">
    <location>
        <begin position="306"/>
        <end position="317"/>
    </location>
</feature>
<evidence type="ECO:0008006" key="5">
    <source>
        <dbReference type="Google" id="ProtNLM"/>
    </source>
</evidence>
<dbReference type="InterPro" id="IPR043127">
    <property type="entry name" value="Sec-1-like_dom3a"/>
</dbReference>
<dbReference type="Gene3D" id="3.40.50.2060">
    <property type="match status" value="1"/>
</dbReference>
<comment type="caution">
    <text evidence="3">The sequence shown here is derived from an EMBL/GenBank/DDBJ whole genome shotgun (WGS) entry which is preliminary data.</text>
</comment>
<proteinExistence type="inferred from homology"/>
<organism evidence="3 4">
    <name type="scientific">Mucor velutinosus</name>
    <dbReference type="NCBI Taxonomy" id="708070"/>
    <lineage>
        <taxon>Eukaryota</taxon>
        <taxon>Fungi</taxon>
        <taxon>Fungi incertae sedis</taxon>
        <taxon>Mucoromycota</taxon>
        <taxon>Mucoromycotina</taxon>
        <taxon>Mucoromycetes</taxon>
        <taxon>Mucorales</taxon>
        <taxon>Mucorineae</taxon>
        <taxon>Mucoraceae</taxon>
        <taxon>Mucor</taxon>
    </lineage>
</organism>
<dbReference type="AlphaFoldDB" id="A0AAN7DQW5"/>
<sequence length="693" mass="77329">MSSTGTHLGNTPLNLAKLRELSRRELPEILDKVRGKKGLVLDPTLTGPLSLIAEFTLLKDHGVEKIYHLESDTLETECPGLIYICRPKLKYMRYIANHIKHFSNTSKIDCWLFFVPERTMVCERVLEEEGVKGDITIGDYAMDWIPCEDDLISMELDPSTWKEIYLDGDQTSIYYAAKSLMRLQSIYGLFPRIIGKGDGAKQLADMLLRMRREQSVTDEVSSITAAKTPSLLNTVSNHIDQFIIIDRNVDLVTPLCTELTYEGLIDETIGIKHCFVELDANLINPAQPAAAAGTAPKGLNTPQVSTPPATSTNTTSPMKKKKYVLNSSDKLFGQLRDQNFAVVGGMLNKIAKRINENYEERHNAKTVAQIRDFVGRLGELQQEHQSLKIHTGIAEEIIGHTVTDEFNKVLEVQQNVVAGIDGNKEPDYIEEMINKQKPLVQVLRLLCLMSLAQGGLKQKLFDHFEREIVQAYGYEHIETLHRLEKLGLWTKRTNSAASRSTFAQCRRMLRLIVDDVDELHPNDISYVYSGYAPLSIRLVQCAMQKLGQGSIQTTGSSAASLFSYVGTSTANFIRDNEKHHHHTSATGANGAAANGGWRGSEDILKLLPGQAFDIKQTVEYGAETNAAMARAKRHGLQHGKTTIIFFLGGCTHTEVSAVRFLAQHDEGRDYLVATTQIINGNSFLAPIIQHRHD</sequence>
<feature type="region of interest" description="Disordered" evidence="2">
    <location>
        <begin position="290"/>
        <end position="320"/>
    </location>
</feature>
<name>A0AAN7DQW5_9FUNG</name>
<dbReference type="Gene3D" id="3.40.50.1910">
    <property type="match status" value="1"/>
</dbReference>